<gene>
    <name evidence="2" type="ORF">Ae201684_001460</name>
</gene>
<feature type="compositionally biased region" description="Polar residues" evidence="1">
    <location>
        <begin position="258"/>
        <end position="267"/>
    </location>
</feature>
<dbReference type="InterPro" id="IPR013887">
    <property type="entry name" value="UPF0592"/>
</dbReference>
<organism evidence="2 3">
    <name type="scientific">Aphanomyces euteiches</name>
    <dbReference type="NCBI Taxonomy" id="100861"/>
    <lineage>
        <taxon>Eukaryota</taxon>
        <taxon>Sar</taxon>
        <taxon>Stramenopiles</taxon>
        <taxon>Oomycota</taxon>
        <taxon>Saprolegniomycetes</taxon>
        <taxon>Saprolegniales</taxon>
        <taxon>Verrucalvaceae</taxon>
        <taxon>Aphanomyces</taxon>
    </lineage>
</organism>
<dbReference type="AlphaFoldDB" id="A0A6G0XT75"/>
<dbReference type="VEuPathDB" id="FungiDB:AeMF1_002698"/>
<proteinExistence type="predicted"/>
<comment type="caution">
    <text evidence="2">The sequence shown here is derived from an EMBL/GenBank/DDBJ whole genome shotgun (WGS) entry which is preliminary data.</text>
</comment>
<protein>
    <submittedName>
        <fullName evidence="2">Uncharacterized protein</fullName>
    </submittedName>
</protein>
<accession>A0A6G0XT75</accession>
<evidence type="ECO:0000256" key="1">
    <source>
        <dbReference type="SAM" id="MobiDB-lite"/>
    </source>
</evidence>
<evidence type="ECO:0000313" key="2">
    <source>
        <dbReference type="EMBL" id="KAF0743814.1"/>
    </source>
</evidence>
<dbReference type="Proteomes" id="UP000481153">
    <property type="component" value="Unassembled WGS sequence"/>
</dbReference>
<feature type="region of interest" description="Disordered" evidence="1">
    <location>
        <begin position="248"/>
        <end position="296"/>
    </location>
</feature>
<dbReference type="Pfam" id="PF08578">
    <property type="entry name" value="DUF1765"/>
    <property type="match status" value="1"/>
</dbReference>
<sequence length="793" mass="90270">MSVMTSMWSLAQATRAEERTHNLFTPHVESDIKNIVKKNMVHQSRDLSGWDFDKKIAVLTELQDMIEAPSFRYADWGEPVPAKFKSVPVLPLLLGQEALLDLWDYIMEFCDVVPVRTGARSLFLRLAGCICRRLEFTHDAELNGAPIKIDVTIEQRFNGLLESSMRYCALKFSKSRILTQDHAYFASHIFTAAFYRYPSVAAPLILDAVQDVTTQLCHKSKPGIETKRTHIHEHETMWLFVPDAASTCSDDGGTSSDENPASNGLEGSSSPKSPKSPQLPKRHENSQEPSQTPLAERRAQVLDKFRAYKASRLVETSEVIPITPLLPVQSSSDETLELVFQASLQLSQEDDEAKFISACPQLYDEPRYLQATVVEISLVPFLDRLRTPSRDANLVAIFVSTFHEDSSSWAKALNHGAMLWHCIPGYFVLVRAFVAIFAKVCMRRKKRETLNKEADIVVDPWFPYWESHELEPIYDGLTDVLSHGPLLNVFVQMILESTNMYDPQSVDYSFNILQNVFECAAEVNGPNHPRENSVRGHLPLSFDVAYYLEALRKALTSSHFQIILKVLAFLYATADLLESKRRQKLLSGVVLHEYFFELFLHWNEEVRRMFCHLLVYKLFCSSRLDLPLVSDRVLLATSPFFRPYNAPQPHVLQGLATYFAPPKRPSALSSLDHSTALERLIVWDTTAVLKQSNQKQKQERLFRDSLSDDELMLDLSMTSKLDAVLKMIADQIKSHDCTTYYPRHLQVYAQRAIAQYIGLLYGYYQAAFDHPSTPPPAPILEFNVQNFFGNAEQ</sequence>
<dbReference type="PANTHER" id="PTHR35397">
    <property type="entry name" value="C2 DOMAIN-CONTAINING PROTEIN-RELATED"/>
    <property type="match status" value="1"/>
</dbReference>
<keyword evidence="3" id="KW-1185">Reference proteome</keyword>
<reference evidence="2 3" key="1">
    <citation type="submission" date="2019-07" db="EMBL/GenBank/DDBJ databases">
        <title>Genomics analysis of Aphanomyces spp. identifies a new class of oomycete effector associated with host adaptation.</title>
        <authorList>
            <person name="Gaulin E."/>
        </authorList>
    </citation>
    <scope>NUCLEOTIDE SEQUENCE [LARGE SCALE GENOMIC DNA]</scope>
    <source>
        <strain evidence="2 3">ATCC 201684</strain>
    </source>
</reference>
<feature type="compositionally biased region" description="Low complexity" evidence="1">
    <location>
        <begin position="248"/>
        <end position="257"/>
    </location>
</feature>
<evidence type="ECO:0000313" key="3">
    <source>
        <dbReference type="Proteomes" id="UP000481153"/>
    </source>
</evidence>
<dbReference type="EMBL" id="VJMJ01000012">
    <property type="protein sequence ID" value="KAF0743814.1"/>
    <property type="molecule type" value="Genomic_DNA"/>
</dbReference>
<name>A0A6G0XT75_9STRA</name>
<dbReference type="PANTHER" id="PTHR35397:SF1">
    <property type="entry name" value="ARMADILLO-LIKE HELICAL DOMAIN-CONTAINING PROTEIN"/>
    <property type="match status" value="1"/>
</dbReference>